<comment type="subcellular location">
    <subcellularLocation>
        <location evidence="1">Membrane</location>
        <topology evidence="1">Single-pass membrane protein</topology>
    </subcellularLocation>
</comment>
<dbReference type="PANTHER" id="PTHR30386:SF28">
    <property type="entry name" value="EXPORTED PROTEIN"/>
    <property type="match status" value="1"/>
</dbReference>
<protein>
    <submittedName>
        <fullName evidence="9">Colicin V secretion protein CvaA</fullName>
    </submittedName>
</protein>
<dbReference type="PANTHER" id="PTHR30386">
    <property type="entry name" value="MEMBRANE FUSION SUBUNIT OF EMRAB-TOLC MULTIDRUG EFFLUX PUMP"/>
    <property type="match status" value="1"/>
</dbReference>
<evidence type="ECO:0000256" key="3">
    <source>
        <dbReference type="ARBA" id="ARBA00022448"/>
    </source>
</evidence>
<dbReference type="EMBL" id="CP010029">
    <property type="protein sequence ID" value="ANI31674.1"/>
    <property type="molecule type" value="Genomic_DNA"/>
</dbReference>
<keyword evidence="4 7" id="KW-0812">Transmembrane</keyword>
<gene>
    <name evidence="9" type="ORF">PL78_17850</name>
</gene>
<evidence type="ECO:0000256" key="6">
    <source>
        <dbReference type="ARBA" id="ARBA00023136"/>
    </source>
</evidence>
<dbReference type="PROSITE" id="PS00543">
    <property type="entry name" value="HLYD_FAMILY"/>
    <property type="match status" value="1"/>
</dbReference>
<feature type="domain" description="Multidrug resistance protein MdtA-like barrel-sandwich hybrid" evidence="8">
    <location>
        <begin position="78"/>
        <end position="292"/>
    </location>
</feature>
<feature type="transmembrane region" description="Helical" evidence="7">
    <location>
        <begin position="29"/>
        <end position="51"/>
    </location>
</feature>
<dbReference type="Proteomes" id="UP000266744">
    <property type="component" value="Chromosome"/>
</dbReference>
<comment type="similarity">
    <text evidence="2">Belongs to the membrane fusion protein (MFP) (TC 8.A.1) family.</text>
</comment>
<evidence type="ECO:0000259" key="8">
    <source>
        <dbReference type="Pfam" id="PF25917"/>
    </source>
</evidence>
<accession>A0ABM6BQI4</accession>
<dbReference type="RefSeq" id="WP_064517703.1">
    <property type="nucleotide sequence ID" value="NZ_CP010029.1"/>
</dbReference>
<dbReference type="InterPro" id="IPR058625">
    <property type="entry name" value="MdtA-like_BSH"/>
</dbReference>
<keyword evidence="10" id="KW-1185">Reference proteome</keyword>
<organism evidence="9 10">
    <name type="scientific">Yersinia entomophaga</name>
    <dbReference type="NCBI Taxonomy" id="935293"/>
    <lineage>
        <taxon>Bacteria</taxon>
        <taxon>Pseudomonadati</taxon>
        <taxon>Pseudomonadota</taxon>
        <taxon>Gammaproteobacteria</taxon>
        <taxon>Enterobacterales</taxon>
        <taxon>Yersiniaceae</taxon>
        <taxon>Yersinia</taxon>
    </lineage>
</organism>
<dbReference type="InterPro" id="IPR006144">
    <property type="entry name" value="Secretion_HlyD_CS"/>
</dbReference>
<evidence type="ECO:0000256" key="2">
    <source>
        <dbReference type="ARBA" id="ARBA00009477"/>
    </source>
</evidence>
<reference evidence="9 10" key="1">
    <citation type="journal article" date="2016" name="Toxins">
        <title>The Draft Genome Sequence of the Yersinia entomophaga Entomopathogenic Type Strain MH96T.</title>
        <authorList>
            <person name="Hurst M.R."/>
            <person name="Beattie A."/>
            <person name="Altermann E."/>
            <person name="Moraga R.M."/>
            <person name="Harper L.A."/>
            <person name="Calder J."/>
            <person name="Laugraud A."/>
        </authorList>
    </citation>
    <scope>NUCLEOTIDE SEQUENCE [LARGE SCALE GENOMIC DNA]</scope>
    <source>
        <strain evidence="9 10">MH96</strain>
    </source>
</reference>
<sequence>MTRESIFRKEVLDNGKTKWNGKALLIKGVSPWIVLTVSVAIILMLVTLLTFGEYTRRINIAGEIITESHAINLFSPQQGFITQSLVSVGQNVKKGQQIYQIDISRVTDSGNVSGKNMASIEKQIIELDNLIRRVKENKFSIEMNLEKQIEQNSHAYQESLKLIEASKKGVAEMQRTLDNYQEYQKKGLISKDQLANQRAIFYQQQNAYQSLYRQSMQENTQLTTLLTEKNIRLADFDNQISQYQYQRIELQRQLTLAESSGMLVINAPIDGKIESLSVTPGQMVNLGDSLAQLTPKEKKQYRLVLWIPTSSAPYVKPGDGINIRYDAFPFEKFGQFSGHIISISAVPASSQEMSTYNNIPKGANRNIGTAYYKTLVAMDDQSLLYQGRQLQLSNGLTAQATIFMEKRPLYKWMFSPFYDMKKSVGGPIHG</sequence>
<dbReference type="InterPro" id="IPR050739">
    <property type="entry name" value="MFP"/>
</dbReference>
<evidence type="ECO:0000256" key="4">
    <source>
        <dbReference type="ARBA" id="ARBA00022692"/>
    </source>
</evidence>
<proteinExistence type="inferred from homology"/>
<name>A0ABM6BQI4_YERET</name>
<keyword evidence="3" id="KW-0813">Transport</keyword>
<dbReference type="Pfam" id="PF25917">
    <property type="entry name" value="BSH_RND"/>
    <property type="match status" value="1"/>
</dbReference>
<evidence type="ECO:0000313" key="9">
    <source>
        <dbReference type="EMBL" id="ANI31674.1"/>
    </source>
</evidence>
<keyword evidence="6 7" id="KW-0472">Membrane</keyword>
<keyword evidence="5 7" id="KW-1133">Transmembrane helix</keyword>
<evidence type="ECO:0000313" key="10">
    <source>
        <dbReference type="Proteomes" id="UP000266744"/>
    </source>
</evidence>
<evidence type="ECO:0000256" key="1">
    <source>
        <dbReference type="ARBA" id="ARBA00004167"/>
    </source>
</evidence>
<dbReference type="Gene3D" id="2.40.50.100">
    <property type="match status" value="1"/>
</dbReference>
<evidence type="ECO:0000256" key="7">
    <source>
        <dbReference type="SAM" id="Phobius"/>
    </source>
</evidence>
<evidence type="ECO:0000256" key="5">
    <source>
        <dbReference type="ARBA" id="ARBA00022989"/>
    </source>
</evidence>
<dbReference type="PRINTS" id="PR01490">
    <property type="entry name" value="RTXTOXIND"/>
</dbReference>